<dbReference type="EMBL" id="JASCZI010092134">
    <property type="protein sequence ID" value="MED6151925.1"/>
    <property type="molecule type" value="Genomic_DNA"/>
</dbReference>
<proteinExistence type="predicted"/>
<evidence type="ECO:0000313" key="2">
    <source>
        <dbReference type="EMBL" id="MED6151925.1"/>
    </source>
</evidence>
<comment type="caution">
    <text evidence="2">The sequence shown here is derived from an EMBL/GenBank/DDBJ whole genome shotgun (WGS) entry which is preliminary data.</text>
</comment>
<keyword evidence="1" id="KW-0472">Membrane</keyword>
<protein>
    <submittedName>
        <fullName evidence="2">Uncharacterized protein</fullName>
    </submittedName>
</protein>
<keyword evidence="1" id="KW-1133">Transmembrane helix</keyword>
<evidence type="ECO:0000256" key="1">
    <source>
        <dbReference type="SAM" id="Phobius"/>
    </source>
</evidence>
<gene>
    <name evidence="2" type="ORF">PIB30_086997</name>
</gene>
<keyword evidence="3" id="KW-1185">Reference proteome</keyword>
<keyword evidence="1" id="KW-0812">Transmembrane</keyword>
<organism evidence="2 3">
    <name type="scientific">Stylosanthes scabra</name>
    <dbReference type="NCBI Taxonomy" id="79078"/>
    <lineage>
        <taxon>Eukaryota</taxon>
        <taxon>Viridiplantae</taxon>
        <taxon>Streptophyta</taxon>
        <taxon>Embryophyta</taxon>
        <taxon>Tracheophyta</taxon>
        <taxon>Spermatophyta</taxon>
        <taxon>Magnoliopsida</taxon>
        <taxon>eudicotyledons</taxon>
        <taxon>Gunneridae</taxon>
        <taxon>Pentapetalae</taxon>
        <taxon>rosids</taxon>
        <taxon>fabids</taxon>
        <taxon>Fabales</taxon>
        <taxon>Fabaceae</taxon>
        <taxon>Papilionoideae</taxon>
        <taxon>50 kb inversion clade</taxon>
        <taxon>dalbergioids sensu lato</taxon>
        <taxon>Dalbergieae</taxon>
        <taxon>Pterocarpus clade</taxon>
        <taxon>Stylosanthes</taxon>
    </lineage>
</organism>
<evidence type="ECO:0000313" key="3">
    <source>
        <dbReference type="Proteomes" id="UP001341840"/>
    </source>
</evidence>
<dbReference type="Proteomes" id="UP001341840">
    <property type="component" value="Unassembled WGS sequence"/>
</dbReference>
<sequence>MAIKSSVIHAQQLIIMLLIIIIIGIVICFAVADSHEIIPNKESWSPSYNIAADNNKQQRKVIALRGATEDCIESYWHLQHRSPVNKPPPQMEGCIEEAFDKFKGQILELM</sequence>
<accession>A0ABU6TUP9</accession>
<name>A0ABU6TUP9_9FABA</name>
<reference evidence="2 3" key="1">
    <citation type="journal article" date="2023" name="Plants (Basel)">
        <title>Bridging the Gap: Combining Genomics and Transcriptomics Approaches to Understand Stylosanthes scabra, an Orphan Legume from the Brazilian Caatinga.</title>
        <authorList>
            <person name="Ferreira-Neto J.R.C."/>
            <person name="da Silva M.D."/>
            <person name="Binneck E."/>
            <person name="de Melo N.F."/>
            <person name="da Silva R.H."/>
            <person name="de Melo A.L.T.M."/>
            <person name="Pandolfi V."/>
            <person name="Bustamante F.O."/>
            <person name="Brasileiro-Vidal A.C."/>
            <person name="Benko-Iseppon A.M."/>
        </authorList>
    </citation>
    <scope>NUCLEOTIDE SEQUENCE [LARGE SCALE GENOMIC DNA]</scope>
    <source>
        <tissue evidence="2">Leaves</tissue>
    </source>
</reference>
<feature type="transmembrane region" description="Helical" evidence="1">
    <location>
        <begin position="12"/>
        <end position="32"/>
    </location>
</feature>